<dbReference type="InterPro" id="IPR002690">
    <property type="entry name" value="Herpes_capsid_2"/>
</dbReference>
<evidence type="ECO:0000256" key="1">
    <source>
        <dbReference type="ARBA" id="ARBA00022561"/>
    </source>
</evidence>
<organism evidence="4">
    <name type="scientific">Anatid alphaherpesvirus 2</name>
    <dbReference type="NCBI Taxonomy" id="3080522"/>
    <lineage>
        <taxon>Viruses</taxon>
        <taxon>Duplodnaviria</taxon>
        <taxon>Heunggongvirae</taxon>
        <taxon>Peploviricota</taxon>
        <taxon>Herviviricetes</taxon>
        <taxon>Herpesvirales</taxon>
        <taxon>Orthoherpesviridae</taxon>
        <taxon>Alphaherpesvirinae</taxon>
    </lineage>
</organism>
<accession>A0AAU0K6F3</accession>
<dbReference type="GO" id="GO:0019028">
    <property type="term" value="C:viral capsid"/>
    <property type="evidence" value="ECO:0007669"/>
    <property type="project" value="UniProtKB-KW"/>
</dbReference>
<reference evidence="4" key="1">
    <citation type="submission" date="2024-06" db="EMBL/GenBank/DDBJ databases">
        <title>Multidecadal high mortality disease events in Australian domestic geese associated with an alphaherpesvirus, designated Anatid alphaherpesvirus 2.</title>
        <authorList>
            <person name="Kelly-Bosma M."/>
            <person name="Neave M.J."/>
        </authorList>
    </citation>
    <scope>NUCLEOTIDE SEQUENCE</scope>
    <source>
        <strain evidence="4">ACDP 22-00165</strain>
    </source>
</reference>
<keyword evidence="2" id="KW-1048">Host nucleus</keyword>
<dbReference type="Pfam" id="PF01802">
    <property type="entry name" value="Herpes_V23"/>
    <property type="match status" value="1"/>
</dbReference>
<proteinExistence type="inferred from homology"/>
<dbReference type="HAMAP" id="MF_04019">
    <property type="entry name" value="HSV_TRX2"/>
    <property type="match status" value="1"/>
</dbReference>
<evidence type="ECO:0000313" key="4">
    <source>
        <dbReference type="EMBL" id="WOL23296.1"/>
    </source>
</evidence>
<dbReference type="EMBL" id="OR540300">
    <property type="protein sequence ID" value="WOL23296.1"/>
    <property type="molecule type" value="Genomic_DNA"/>
</dbReference>
<keyword evidence="3" id="KW-0946">Virion</keyword>
<keyword evidence="1" id="KW-0167">Capsid protein</keyword>
<dbReference type="GO" id="GO:0005198">
    <property type="term" value="F:structural molecule activity"/>
    <property type="evidence" value="ECO:0007669"/>
    <property type="project" value="InterPro"/>
</dbReference>
<name>A0AAU0K6F3_9ALPH</name>
<sequence>MTTNGTVVEIEVPCRASPCDLNLLQKCEGRVIFLQTVRSRLSLKDVDYRSYFVGGVEPDALSMLSAYRKRFPAVITRVIAGRISAVVLGVGQIPAGLALQNTGPFDLCNGDAVCFLPPQLFEDVGGTRLRLESIDTDLAFPVTVPAQLAREVLAKTLARAAEAVANGAPQQGPAREADSIAYNGRRYRITPSIRRLDSAESAVRTLLLNMLFAVNEGSMLVFALMPNVLTLGANDGYVNVLVGLESATRAAGQLMRMPQPPAFQDGARRFPLYDALAAWIQMALHLGDQLSVRPMVRVCTFDGPSTVKAGETAPVISNWF</sequence>
<protein>
    <submittedName>
        <fullName evidence="4">VP23-like capsid protein</fullName>
    </submittedName>
</protein>
<evidence type="ECO:0000256" key="3">
    <source>
        <dbReference type="ARBA" id="ARBA00022844"/>
    </source>
</evidence>
<evidence type="ECO:0000256" key="2">
    <source>
        <dbReference type="ARBA" id="ARBA00022562"/>
    </source>
</evidence>